<dbReference type="InterPro" id="IPR021109">
    <property type="entry name" value="Peptidase_aspartic_dom_sf"/>
</dbReference>
<dbReference type="GO" id="GO:0005576">
    <property type="term" value="C:extracellular region"/>
    <property type="evidence" value="ECO:0007669"/>
    <property type="project" value="TreeGrafter"/>
</dbReference>
<name>A0AAD9TPW4_9ROSI</name>
<dbReference type="EMBL" id="JANJYI010000008">
    <property type="protein sequence ID" value="KAK2639565.1"/>
    <property type="molecule type" value="Genomic_DNA"/>
</dbReference>
<evidence type="ECO:0000256" key="4">
    <source>
        <dbReference type="SAM" id="SignalP"/>
    </source>
</evidence>
<dbReference type="InterPro" id="IPR032861">
    <property type="entry name" value="TAXi_N"/>
</dbReference>
<dbReference type="PANTHER" id="PTHR47967:SF123">
    <property type="entry name" value="ASPARTIC PROTEINASE NEPENTHESIN-1-LIKE"/>
    <property type="match status" value="1"/>
</dbReference>
<keyword evidence="4" id="KW-0732">Signal</keyword>
<gene>
    <name evidence="6" type="ORF">Ddye_027360</name>
</gene>
<feature type="signal peptide" evidence="4">
    <location>
        <begin position="1"/>
        <end position="24"/>
    </location>
</feature>
<dbReference type="PROSITE" id="PS51767">
    <property type="entry name" value="PEPTIDASE_A1"/>
    <property type="match status" value="1"/>
</dbReference>
<dbReference type="AlphaFoldDB" id="A0AAD9TPW4"/>
<dbReference type="GO" id="GO:0008233">
    <property type="term" value="F:peptidase activity"/>
    <property type="evidence" value="ECO:0007669"/>
    <property type="project" value="UniProtKB-KW"/>
</dbReference>
<keyword evidence="7" id="KW-1185">Reference proteome</keyword>
<evidence type="ECO:0000313" key="6">
    <source>
        <dbReference type="EMBL" id="KAK2639565.1"/>
    </source>
</evidence>
<evidence type="ECO:0000313" key="7">
    <source>
        <dbReference type="Proteomes" id="UP001280121"/>
    </source>
</evidence>
<dbReference type="Gene3D" id="2.40.70.10">
    <property type="entry name" value="Acid Proteases"/>
    <property type="match status" value="1"/>
</dbReference>
<sequence>MAYLSVLALISLCLLTISINFSDSKPVSGSSLKLIHIHSLAGNLSQLERVERLVKFSKAKEAYVQSLSTNSTDDHENPYLHYFYGTVGIGTPPVFVKLLIDTGSGLIWTQCEPCINCYDQGTRQYNSQLSNTYQILPCLPNQFSCINGECKYTMSYGDGGSSGTTKGSLSLESFLFSAGHDRGFTTMENIVFGCSNDFKGFNPFKGHIAGIMGLDLSKYSLNAQLQGRLGSRFSYCIVPFYTNDPTVSLLRFGDDIPLPKPTIQVQEINFYFIPIPGISYYFLKLIGISVGPTRLQFREDAITPHDQGGAAYVEMYMDTGNPYITQTFSSLKTPSTIVDLDSAIVLLIKESDSKIAASNSKMEESDVQADAAVKADGVLPDRDAQADATTKANGVVPKTQRVMLRVMLQGILMVFL</sequence>
<dbReference type="PANTHER" id="PTHR47967">
    <property type="entry name" value="OS07G0603500 PROTEIN-RELATED"/>
    <property type="match status" value="1"/>
</dbReference>
<organism evidence="6 7">
    <name type="scientific">Dipteronia dyeriana</name>
    <dbReference type="NCBI Taxonomy" id="168575"/>
    <lineage>
        <taxon>Eukaryota</taxon>
        <taxon>Viridiplantae</taxon>
        <taxon>Streptophyta</taxon>
        <taxon>Embryophyta</taxon>
        <taxon>Tracheophyta</taxon>
        <taxon>Spermatophyta</taxon>
        <taxon>Magnoliopsida</taxon>
        <taxon>eudicotyledons</taxon>
        <taxon>Gunneridae</taxon>
        <taxon>Pentapetalae</taxon>
        <taxon>rosids</taxon>
        <taxon>malvids</taxon>
        <taxon>Sapindales</taxon>
        <taxon>Sapindaceae</taxon>
        <taxon>Hippocastanoideae</taxon>
        <taxon>Acereae</taxon>
        <taxon>Dipteronia</taxon>
    </lineage>
</organism>
<feature type="domain" description="Peptidase A1" evidence="5">
    <location>
        <begin position="83"/>
        <end position="416"/>
    </location>
</feature>
<reference evidence="6" key="1">
    <citation type="journal article" date="2023" name="Plant J.">
        <title>Genome sequences and population genomics provide insights into the demographic history, inbreeding, and mutation load of two 'living fossil' tree species of Dipteronia.</title>
        <authorList>
            <person name="Feng Y."/>
            <person name="Comes H.P."/>
            <person name="Chen J."/>
            <person name="Zhu S."/>
            <person name="Lu R."/>
            <person name="Zhang X."/>
            <person name="Li P."/>
            <person name="Qiu J."/>
            <person name="Olsen K.M."/>
            <person name="Qiu Y."/>
        </authorList>
    </citation>
    <scope>NUCLEOTIDE SEQUENCE</scope>
    <source>
        <strain evidence="6">KIB01</strain>
    </source>
</reference>
<accession>A0AAD9TPW4</accession>
<feature type="chain" id="PRO_5042272361" description="Peptidase A1 domain-containing protein" evidence="4">
    <location>
        <begin position="25"/>
        <end position="416"/>
    </location>
</feature>
<keyword evidence="2" id="KW-0645">Protease</keyword>
<dbReference type="InterPro" id="IPR051708">
    <property type="entry name" value="Plant_Aspart_Prot_A1"/>
</dbReference>
<evidence type="ECO:0000256" key="3">
    <source>
        <dbReference type="ARBA" id="ARBA00022801"/>
    </source>
</evidence>
<evidence type="ECO:0000256" key="1">
    <source>
        <dbReference type="ARBA" id="ARBA00007447"/>
    </source>
</evidence>
<dbReference type="SUPFAM" id="SSF50630">
    <property type="entry name" value="Acid proteases"/>
    <property type="match status" value="1"/>
</dbReference>
<evidence type="ECO:0000259" key="5">
    <source>
        <dbReference type="PROSITE" id="PS51767"/>
    </source>
</evidence>
<dbReference type="Pfam" id="PF14543">
    <property type="entry name" value="TAXi_N"/>
    <property type="match status" value="1"/>
</dbReference>
<evidence type="ECO:0000256" key="2">
    <source>
        <dbReference type="ARBA" id="ARBA00022670"/>
    </source>
</evidence>
<dbReference type="Proteomes" id="UP001280121">
    <property type="component" value="Unassembled WGS sequence"/>
</dbReference>
<keyword evidence="3" id="KW-0378">Hydrolase</keyword>
<dbReference type="GO" id="GO:0006508">
    <property type="term" value="P:proteolysis"/>
    <property type="evidence" value="ECO:0007669"/>
    <property type="project" value="UniProtKB-KW"/>
</dbReference>
<protein>
    <recommendedName>
        <fullName evidence="5">Peptidase A1 domain-containing protein</fullName>
    </recommendedName>
</protein>
<dbReference type="InterPro" id="IPR033121">
    <property type="entry name" value="PEPTIDASE_A1"/>
</dbReference>
<comment type="caution">
    <text evidence="6">The sequence shown here is derived from an EMBL/GenBank/DDBJ whole genome shotgun (WGS) entry which is preliminary data.</text>
</comment>
<proteinExistence type="inferred from homology"/>
<comment type="similarity">
    <text evidence="1">Belongs to the peptidase A1 family.</text>
</comment>